<dbReference type="Proteomes" id="UP000885830">
    <property type="component" value="Unassembled WGS sequence"/>
</dbReference>
<name>A0A7C5QQQ3_9PROT</name>
<dbReference type="Gene3D" id="2.60.120.380">
    <property type="match status" value="4"/>
</dbReference>
<dbReference type="AlphaFoldDB" id="A0A7C5QQQ3"/>
<evidence type="ECO:0008006" key="2">
    <source>
        <dbReference type="Google" id="ProtNLM"/>
    </source>
</evidence>
<organism evidence="1">
    <name type="scientific">Hellea balneolensis</name>
    <dbReference type="NCBI Taxonomy" id="287478"/>
    <lineage>
        <taxon>Bacteria</taxon>
        <taxon>Pseudomonadati</taxon>
        <taxon>Pseudomonadota</taxon>
        <taxon>Alphaproteobacteria</taxon>
        <taxon>Maricaulales</taxon>
        <taxon>Robiginitomaculaceae</taxon>
        <taxon>Hellea</taxon>
    </lineage>
</organism>
<accession>A0A7C5QQQ3</accession>
<reference evidence="1" key="1">
    <citation type="journal article" date="2020" name="mSystems">
        <title>Genome- and Community-Level Interaction Insights into Carbon Utilization and Element Cycling Functions of Hydrothermarchaeota in Hydrothermal Sediment.</title>
        <authorList>
            <person name="Zhou Z."/>
            <person name="Liu Y."/>
            <person name="Xu W."/>
            <person name="Pan J."/>
            <person name="Luo Z.H."/>
            <person name="Li M."/>
        </authorList>
    </citation>
    <scope>NUCLEOTIDE SEQUENCE [LARGE SCALE GENOMIC DNA]</scope>
    <source>
        <strain evidence="1">HyVt-485</strain>
    </source>
</reference>
<sequence>MYNFFKLEDYGLDFNVSQRDFTRLDFKGRESETYRLSTPTDFNVTLADVRNGKPLFADDYAGDITTTGTISPTSSASGVIEVSSDSDWFKFSANDGDHIQVSLTASTQLYLSLYDNTGTRIFTHYGGGYSPEFFITPEYTGDFFLSVSGGYYSTPDINYTLDMSLVGDDYAGDTTTSGTITPGSSVNGLLEFPYDQDWFAITANAGDIYRIEVTNPSPPDYYINVYLYDALGNAIAPQSYYNSANRVFIVENPGTYFAAIANQTASTNFNYAYTLELTQIFDDYTDDISTTGTLSLGGTASGTIDWYGDSDWLAIDLVAGEAVHITLTGAGRLGYITPSSGGDLGYIQTTPSGQHLYIAAPTSGTYFVRVNTQSFGASNTYSLSAETITDDYLSSTATTGVLTLGSQVTANIDYGYDQDWFAFSATAGETVFFEAGYTDGNPGPARVGIYDGNGNLLVEQTDYQPTDGLIYTFATAGTYYISLQGARGDHTSTRTNTLIALGDIFTGTSLSDT</sequence>
<dbReference type="EMBL" id="DRMJ01000050">
    <property type="protein sequence ID" value="HHL42179.1"/>
    <property type="molecule type" value="Genomic_DNA"/>
</dbReference>
<protein>
    <recommendedName>
        <fullName evidence="2">Peptidase C-terminal archaeal/bacterial domain-containing protein</fullName>
    </recommendedName>
</protein>
<proteinExistence type="predicted"/>
<dbReference type="SUPFAM" id="SSF89260">
    <property type="entry name" value="Collagen-binding domain"/>
    <property type="match status" value="2"/>
</dbReference>
<feature type="non-terminal residue" evidence="1">
    <location>
        <position position="513"/>
    </location>
</feature>
<evidence type="ECO:0000313" key="1">
    <source>
        <dbReference type="EMBL" id="HHL42179.1"/>
    </source>
</evidence>
<gene>
    <name evidence="1" type="ORF">ENJ42_01050</name>
</gene>
<comment type="caution">
    <text evidence="1">The sequence shown here is derived from an EMBL/GenBank/DDBJ whole genome shotgun (WGS) entry which is preliminary data.</text>
</comment>